<organism evidence="1 2">
    <name type="scientific">Streptococcus mitis bv. 2 str. SK95</name>
    <dbReference type="NCBI Taxonomy" id="1000588"/>
    <lineage>
        <taxon>Bacteria</taxon>
        <taxon>Bacillati</taxon>
        <taxon>Bacillota</taxon>
        <taxon>Bacilli</taxon>
        <taxon>Lactobacillales</taxon>
        <taxon>Streptococcaceae</taxon>
        <taxon>Streptococcus</taxon>
    </lineage>
</organism>
<accession>F9LXD8</accession>
<dbReference type="PATRIC" id="fig|1000588.3.peg.1055"/>
<reference evidence="1 2" key="1">
    <citation type="submission" date="2011-05" db="EMBL/GenBank/DDBJ databases">
        <authorList>
            <person name="Durkin A.S."/>
            <person name="Radune D."/>
            <person name="Hostetler J."/>
            <person name="Torralba M."/>
            <person name="Gillis M."/>
            <person name="Methe B."/>
            <person name="Sutton G."/>
            <person name="Nelson K.E."/>
        </authorList>
    </citation>
    <scope>NUCLEOTIDE SEQUENCE [LARGE SCALE GENOMIC DNA]</scope>
    <source>
        <strain evidence="1 2">SK95</strain>
    </source>
</reference>
<dbReference type="EMBL" id="AFUB01000040">
    <property type="protein sequence ID" value="EGU65678.1"/>
    <property type="molecule type" value="Genomic_DNA"/>
</dbReference>
<evidence type="ECO:0000313" key="2">
    <source>
        <dbReference type="Proteomes" id="UP000003858"/>
    </source>
</evidence>
<name>F9LXD8_STROR</name>
<sequence length="84" mass="9962">MDKEDLQKAYLDLENESFPSGKRIKFVANLGSSQEIAYHYELICKDWNEGRNLHLEGSFDKHGRDGLEFYLNSWMKLKMKNKVY</sequence>
<dbReference type="RefSeq" id="WP_004243670.1">
    <property type="nucleotide sequence ID" value="NZ_AFUB01000040.1"/>
</dbReference>
<proteinExistence type="predicted"/>
<protein>
    <submittedName>
        <fullName evidence="1">Uncharacterized protein</fullName>
    </submittedName>
</protein>
<gene>
    <name evidence="1" type="ORF">HMPREF9965_1304</name>
</gene>
<dbReference type="AlphaFoldDB" id="F9LXD8"/>
<dbReference type="Proteomes" id="UP000003858">
    <property type="component" value="Unassembled WGS sequence"/>
</dbReference>
<comment type="caution">
    <text evidence="1">The sequence shown here is derived from an EMBL/GenBank/DDBJ whole genome shotgun (WGS) entry which is preliminary data.</text>
</comment>
<evidence type="ECO:0000313" key="1">
    <source>
        <dbReference type="EMBL" id="EGU65678.1"/>
    </source>
</evidence>